<proteinExistence type="predicted"/>
<evidence type="ECO:0000313" key="2">
    <source>
        <dbReference type="EMBL" id="KKL89297.1"/>
    </source>
</evidence>
<comment type="caution">
    <text evidence="2">The sequence shown here is derived from an EMBL/GenBank/DDBJ whole genome shotgun (WGS) entry which is preliminary data.</text>
</comment>
<name>A0A0F9IQ43_9ZZZZ</name>
<keyword evidence="1" id="KW-0472">Membrane</keyword>
<accession>A0A0F9IQ43</accession>
<dbReference type="EMBL" id="LAZR01020326">
    <property type="protein sequence ID" value="KKL89297.1"/>
    <property type="molecule type" value="Genomic_DNA"/>
</dbReference>
<keyword evidence="1" id="KW-1133">Transmembrane helix</keyword>
<feature type="transmembrane region" description="Helical" evidence="1">
    <location>
        <begin position="20"/>
        <end position="41"/>
    </location>
</feature>
<keyword evidence="1" id="KW-0812">Transmembrane</keyword>
<reference evidence="2" key="1">
    <citation type="journal article" date="2015" name="Nature">
        <title>Complex archaea that bridge the gap between prokaryotes and eukaryotes.</title>
        <authorList>
            <person name="Spang A."/>
            <person name="Saw J.H."/>
            <person name="Jorgensen S.L."/>
            <person name="Zaremba-Niedzwiedzka K."/>
            <person name="Martijn J."/>
            <person name="Lind A.E."/>
            <person name="van Eijk R."/>
            <person name="Schleper C."/>
            <person name="Guy L."/>
            <person name="Ettema T.J."/>
        </authorList>
    </citation>
    <scope>NUCLEOTIDE SEQUENCE</scope>
</reference>
<dbReference type="AlphaFoldDB" id="A0A0F9IQ43"/>
<evidence type="ECO:0000256" key="1">
    <source>
        <dbReference type="SAM" id="Phobius"/>
    </source>
</evidence>
<protein>
    <submittedName>
        <fullName evidence="2">Uncharacterized protein</fullName>
    </submittedName>
</protein>
<gene>
    <name evidence="2" type="ORF">LCGC14_1916150</name>
</gene>
<organism evidence="2">
    <name type="scientific">marine sediment metagenome</name>
    <dbReference type="NCBI Taxonomy" id="412755"/>
    <lineage>
        <taxon>unclassified sequences</taxon>
        <taxon>metagenomes</taxon>
        <taxon>ecological metagenomes</taxon>
    </lineage>
</organism>
<sequence>MEIYQLVFETAIEINPGAVAVGAALGIVVGVPLGAAIAKLVQKRAERGVKGTARVGRLRAKRAWDA</sequence>